<dbReference type="Proteomes" id="UP000835052">
    <property type="component" value="Unassembled WGS sequence"/>
</dbReference>
<organism evidence="2 3">
    <name type="scientific">Caenorhabditis auriculariae</name>
    <dbReference type="NCBI Taxonomy" id="2777116"/>
    <lineage>
        <taxon>Eukaryota</taxon>
        <taxon>Metazoa</taxon>
        <taxon>Ecdysozoa</taxon>
        <taxon>Nematoda</taxon>
        <taxon>Chromadorea</taxon>
        <taxon>Rhabditida</taxon>
        <taxon>Rhabditina</taxon>
        <taxon>Rhabditomorpha</taxon>
        <taxon>Rhabditoidea</taxon>
        <taxon>Rhabditidae</taxon>
        <taxon>Peloderinae</taxon>
        <taxon>Caenorhabditis</taxon>
    </lineage>
</organism>
<dbReference type="EMBL" id="CAJGYM010000010">
    <property type="protein sequence ID" value="CAD6189211.1"/>
    <property type="molecule type" value="Genomic_DNA"/>
</dbReference>
<evidence type="ECO:0000256" key="1">
    <source>
        <dbReference type="SAM" id="MobiDB-lite"/>
    </source>
</evidence>
<protein>
    <submittedName>
        <fullName evidence="2">Uncharacterized protein</fullName>
    </submittedName>
</protein>
<dbReference type="OrthoDB" id="5877402at2759"/>
<dbReference type="AlphaFoldDB" id="A0A8S1H0Z1"/>
<evidence type="ECO:0000313" key="2">
    <source>
        <dbReference type="EMBL" id="CAD6189211.1"/>
    </source>
</evidence>
<comment type="caution">
    <text evidence="2">The sequence shown here is derived from an EMBL/GenBank/DDBJ whole genome shotgun (WGS) entry which is preliminary data.</text>
</comment>
<gene>
    <name evidence="2" type="ORF">CAUJ_LOCUS5130</name>
</gene>
<accession>A0A8S1H0Z1</accession>
<keyword evidence="3" id="KW-1185">Reference proteome</keyword>
<proteinExistence type="predicted"/>
<feature type="region of interest" description="Disordered" evidence="1">
    <location>
        <begin position="70"/>
        <end position="98"/>
    </location>
</feature>
<reference evidence="2" key="1">
    <citation type="submission" date="2020-10" db="EMBL/GenBank/DDBJ databases">
        <authorList>
            <person name="Kikuchi T."/>
        </authorList>
    </citation>
    <scope>NUCLEOTIDE SEQUENCE</scope>
    <source>
        <strain evidence="2">NKZ352</strain>
    </source>
</reference>
<sequence length="229" mass="25591">MSQAATQSQSLYGPSQLDLYFRLLNSRNLGGFGQLQQAASQIEVAEKQEILRGLPPLPLTHDEVLTLLTTPSPTTTTKATAKPTTTTPSSNPFSVNPIPEIPPIPEDRIGGTYDEDGNFVSNLITSERRKAQGTRNYQVQNQADGYLQAQRRQVRQQPAAYPLLVFRPKPQPTNRDPYYNNILLEIEEYDDFLDQAEAYKQKYPGAQVVNPYFSLPEGKLPSLATYTSK</sequence>
<feature type="compositionally biased region" description="Low complexity" evidence="1">
    <location>
        <begin position="70"/>
        <end position="89"/>
    </location>
</feature>
<name>A0A8S1H0Z1_9PELO</name>
<evidence type="ECO:0000313" key="3">
    <source>
        <dbReference type="Proteomes" id="UP000835052"/>
    </source>
</evidence>